<dbReference type="AlphaFoldDB" id="A0AAW1NEJ4"/>
<feature type="region of interest" description="Disordered" evidence="1">
    <location>
        <begin position="141"/>
        <end position="184"/>
    </location>
</feature>
<organism evidence="2 3">
    <name type="scientific">Symbiochloris irregularis</name>
    <dbReference type="NCBI Taxonomy" id="706552"/>
    <lineage>
        <taxon>Eukaryota</taxon>
        <taxon>Viridiplantae</taxon>
        <taxon>Chlorophyta</taxon>
        <taxon>core chlorophytes</taxon>
        <taxon>Trebouxiophyceae</taxon>
        <taxon>Trebouxiales</taxon>
        <taxon>Trebouxiaceae</taxon>
        <taxon>Symbiochloris</taxon>
    </lineage>
</organism>
<name>A0AAW1NEJ4_9CHLO</name>
<dbReference type="Proteomes" id="UP001465755">
    <property type="component" value="Unassembled WGS sequence"/>
</dbReference>
<keyword evidence="3" id="KW-1185">Reference proteome</keyword>
<proteinExistence type="predicted"/>
<feature type="region of interest" description="Disordered" evidence="1">
    <location>
        <begin position="1"/>
        <end position="36"/>
    </location>
</feature>
<dbReference type="EMBL" id="JALJOQ010000317">
    <property type="protein sequence ID" value="KAK9785102.1"/>
    <property type="molecule type" value="Genomic_DNA"/>
</dbReference>
<evidence type="ECO:0000256" key="1">
    <source>
        <dbReference type="SAM" id="MobiDB-lite"/>
    </source>
</evidence>
<reference evidence="2 3" key="1">
    <citation type="journal article" date="2024" name="Nat. Commun.">
        <title>Phylogenomics reveals the evolutionary origins of lichenization in chlorophyte algae.</title>
        <authorList>
            <person name="Puginier C."/>
            <person name="Libourel C."/>
            <person name="Otte J."/>
            <person name="Skaloud P."/>
            <person name="Haon M."/>
            <person name="Grisel S."/>
            <person name="Petersen M."/>
            <person name="Berrin J.G."/>
            <person name="Delaux P.M."/>
            <person name="Dal Grande F."/>
            <person name="Keller J."/>
        </authorList>
    </citation>
    <scope>NUCLEOTIDE SEQUENCE [LARGE SCALE GENOMIC DNA]</scope>
    <source>
        <strain evidence="2 3">SAG 2036</strain>
    </source>
</reference>
<evidence type="ECO:0000313" key="3">
    <source>
        <dbReference type="Proteomes" id="UP001465755"/>
    </source>
</evidence>
<gene>
    <name evidence="2" type="ORF">WJX73_001612</name>
</gene>
<sequence length="277" mass="30523">MVNSKSNTPRKATGASAARSPRPSGPKTAEEDRFSAVKASVVNNGLGEPVWTAFQPPSGKSLKHAFEAQKTKENELAADKAEAVLHGRRHEPAPEYLAAIKRREDHEGHDHQVARGMARIRHTQLLKSSDQNPLVHENHHLEAPDEALAGTPYKSRGQGAARTRQHDLSSNSFNERPPSPRHKAQREFEQKHKDFFGADYVEPVSRRGKGESTRDANRDNLALKQMEDDIVRDYPHGLPARMLKEATAKGLQIGPLGHGCQFSVAGKSTGTLQHSDL</sequence>
<evidence type="ECO:0000313" key="2">
    <source>
        <dbReference type="EMBL" id="KAK9785102.1"/>
    </source>
</evidence>
<accession>A0AAW1NEJ4</accession>
<feature type="compositionally biased region" description="Polar residues" evidence="1">
    <location>
        <begin position="1"/>
        <end position="10"/>
    </location>
</feature>
<protein>
    <submittedName>
        <fullName evidence="2">Uncharacterized protein</fullName>
    </submittedName>
</protein>
<comment type="caution">
    <text evidence="2">The sequence shown here is derived from an EMBL/GenBank/DDBJ whole genome shotgun (WGS) entry which is preliminary data.</text>
</comment>